<dbReference type="RefSeq" id="WP_160631697.1">
    <property type="nucleotide sequence ID" value="NZ_WWNE01000003.1"/>
</dbReference>
<organism evidence="2 3">
    <name type="scientific">Acidiluteibacter ferrifornacis</name>
    <dbReference type="NCBI Taxonomy" id="2692424"/>
    <lineage>
        <taxon>Bacteria</taxon>
        <taxon>Pseudomonadati</taxon>
        <taxon>Bacteroidota</taxon>
        <taxon>Flavobacteriia</taxon>
        <taxon>Flavobacteriales</taxon>
        <taxon>Cryomorphaceae</taxon>
        <taxon>Acidiluteibacter</taxon>
    </lineage>
</organism>
<dbReference type="EMBL" id="WWNE01000003">
    <property type="protein sequence ID" value="NBG65009.1"/>
    <property type="molecule type" value="Genomic_DNA"/>
</dbReference>
<evidence type="ECO:0000313" key="3">
    <source>
        <dbReference type="Proteomes" id="UP000470771"/>
    </source>
</evidence>
<feature type="coiled-coil region" evidence="1">
    <location>
        <begin position="140"/>
        <end position="199"/>
    </location>
</feature>
<evidence type="ECO:0000256" key="1">
    <source>
        <dbReference type="SAM" id="Coils"/>
    </source>
</evidence>
<accession>A0A6N9NGQ1</accession>
<reference evidence="2 3" key="1">
    <citation type="submission" date="2019-12" db="EMBL/GenBank/DDBJ databases">
        <authorList>
            <person name="Zhao J."/>
        </authorList>
    </citation>
    <scope>NUCLEOTIDE SEQUENCE [LARGE SCALE GENOMIC DNA]</scope>
    <source>
        <strain evidence="2 3">S-15</strain>
    </source>
</reference>
<keyword evidence="1" id="KW-0175">Coiled coil</keyword>
<dbReference type="AlphaFoldDB" id="A0A6N9NGQ1"/>
<proteinExistence type="predicted"/>
<sequence>MKIHKFFLASFFCVLAFVSKSQKVVEVTASSEVVGVTNKSFETIIYNSTSSDIEKAWRELMKEYDGKVKKSKRDLISSSTMIPLFGSTPQNIYFRTYELNDSTSKIIVAIEVGTDYIDPSSAKGEAAKSFIRTFAFDHSKTKTNAKLQSKERENNQLTSKKRQLVREKEKLEKNLKKWKESIEEAELKLKENIADQEKIDAAIIKSEEAVKTTQSELNSIR</sequence>
<protein>
    <submittedName>
        <fullName evidence="2">Uncharacterized protein</fullName>
    </submittedName>
</protein>
<keyword evidence="3" id="KW-1185">Reference proteome</keyword>
<gene>
    <name evidence="2" type="ORF">GQN54_02695</name>
</gene>
<dbReference type="Proteomes" id="UP000470771">
    <property type="component" value="Unassembled WGS sequence"/>
</dbReference>
<name>A0A6N9NGQ1_9FLAO</name>
<comment type="caution">
    <text evidence="2">The sequence shown here is derived from an EMBL/GenBank/DDBJ whole genome shotgun (WGS) entry which is preliminary data.</text>
</comment>
<evidence type="ECO:0000313" key="2">
    <source>
        <dbReference type="EMBL" id="NBG65009.1"/>
    </source>
</evidence>